<proteinExistence type="predicted"/>
<dbReference type="EMBL" id="JBHTMK010000020">
    <property type="protein sequence ID" value="MFD1367066.1"/>
    <property type="molecule type" value="Genomic_DNA"/>
</dbReference>
<keyword evidence="2" id="KW-1185">Reference proteome</keyword>
<evidence type="ECO:0000313" key="1">
    <source>
        <dbReference type="EMBL" id="MFD1367066.1"/>
    </source>
</evidence>
<accession>A0ABW4A8I2</accession>
<protein>
    <submittedName>
        <fullName evidence="1">Uncharacterized protein</fullName>
    </submittedName>
</protein>
<name>A0ABW4A8I2_9ACTN</name>
<reference evidence="2" key="1">
    <citation type="journal article" date="2019" name="Int. J. Syst. Evol. Microbiol.">
        <title>The Global Catalogue of Microorganisms (GCM) 10K type strain sequencing project: providing services to taxonomists for standard genome sequencing and annotation.</title>
        <authorList>
            <consortium name="The Broad Institute Genomics Platform"/>
            <consortium name="The Broad Institute Genome Sequencing Center for Infectious Disease"/>
            <person name="Wu L."/>
            <person name="Ma J."/>
        </authorList>
    </citation>
    <scope>NUCLEOTIDE SEQUENCE [LARGE SCALE GENOMIC DNA]</scope>
    <source>
        <strain evidence="2">CCM 7526</strain>
    </source>
</reference>
<dbReference type="Proteomes" id="UP001597183">
    <property type="component" value="Unassembled WGS sequence"/>
</dbReference>
<dbReference type="RefSeq" id="WP_317796104.1">
    <property type="nucleotide sequence ID" value="NZ_AP028461.1"/>
</dbReference>
<sequence length="177" mass="19815">MRLRVKLYKINLEDDDRIMEMLAGMAVRYVRDEYNLWRDTASVETAATFMASKFLAGLPADTRKDAEIAIKRAFQIMGAERAEILLLRHDMGFGAGCRESRDDDPEMSRHTYGGIVWTHPSTMFIPCPDCIGLNGFTDDEIAQTVSKGRAAPIGSGEVAILLEEARTVWVEQLNGEL</sequence>
<evidence type="ECO:0000313" key="2">
    <source>
        <dbReference type="Proteomes" id="UP001597183"/>
    </source>
</evidence>
<organism evidence="1 2">
    <name type="scientific">Actinoplanes sichuanensis</name>
    <dbReference type="NCBI Taxonomy" id="512349"/>
    <lineage>
        <taxon>Bacteria</taxon>
        <taxon>Bacillati</taxon>
        <taxon>Actinomycetota</taxon>
        <taxon>Actinomycetes</taxon>
        <taxon>Micromonosporales</taxon>
        <taxon>Micromonosporaceae</taxon>
        <taxon>Actinoplanes</taxon>
    </lineage>
</organism>
<gene>
    <name evidence="1" type="ORF">ACFQ5G_17070</name>
</gene>
<comment type="caution">
    <text evidence="1">The sequence shown here is derived from an EMBL/GenBank/DDBJ whole genome shotgun (WGS) entry which is preliminary data.</text>
</comment>